<dbReference type="PROSITE" id="PS50948">
    <property type="entry name" value="PAN"/>
    <property type="match status" value="1"/>
</dbReference>
<keyword evidence="4" id="KW-1185">Reference proteome</keyword>
<reference evidence="3 4" key="1">
    <citation type="journal article" date="2014" name="Genome Biol. Evol.">
        <title>The secreted proteins of Achlya hypogyna and Thraustotheca clavata identify the ancestral oomycete secretome and reveal gene acquisitions by horizontal gene transfer.</title>
        <authorList>
            <person name="Misner I."/>
            <person name="Blouin N."/>
            <person name="Leonard G."/>
            <person name="Richards T.A."/>
            <person name="Lane C.E."/>
        </authorList>
    </citation>
    <scope>NUCLEOTIDE SEQUENCE [LARGE SCALE GENOMIC DNA]</scope>
    <source>
        <strain evidence="3 4">ATCC 34112</strain>
    </source>
</reference>
<protein>
    <recommendedName>
        <fullName evidence="2">Apple domain-containing protein</fullName>
    </recommendedName>
</protein>
<proteinExistence type="predicted"/>
<feature type="chain" id="PRO_5012325442" description="Apple domain-containing protein" evidence="1">
    <location>
        <begin position="17"/>
        <end position="285"/>
    </location>
</feature>
<feature type="signal peptide" evidence="1">
    <location>
        <begin position="1"/>
        <end position="16"/>
    </location>
</feature>
<dbReference type="InterPro" id="IPR003609">
    <property type="entry name" value="Pan_app"/>
</dbReference>
<feature type="domain" description="Apple" evidence="2">
    <location>
        <begin position="128"/>
        <end position="194"/>
    </location>
</feature>
<gene>
    <name evidence="3" type="ORF">THRCLA_11420</name>
</gene>
<dbReference type="Gene3D" id="3.50.4.10">
    <property type="entry name" value="Hepatocyte Growth Factor"/>
    <property type="match status" value="1"/>
</dbReference>
<dbReference type="EMBL" id="JNBS01004901">
    <property type="protein sequence ID" value="OQR81774.1"/>
    <property type="molecule type" value="Genomic_DNA"/>
</dbReference>
<comment type="caution">
    <text evidence="3">The sequence shown here is derived from an EMBL/GenBank/DDBJ whole genome shotgun (WGS) entry which is preliminary data.</text>
</comment>
<keyword evidence="1" id="KW-0732">Signal</keyword>
<evidence type="ECO:0000313" key="4">
    <source>
        <dbReference type="Proteomes" id="UP000243217"/>
    </source>
</evidence>
<evidence type="ECO:0000259" key="2">
    <source>
        <dbReference type="PROSITE" id="PS50948"/>
    </source>
</evidence>
<dbReference type="Pfam" id="PF14295">
    <property type="entry name" value="PAN_4"/>
    <property type="match status" value="1"/>
</dbReference>
<dbReference type="AlphaFoldDB" id="A0A1V9Y7V8"/>
<dbReference type="Proteomes" id="UP000243217">
    <property type="component" value="Unassembled WGS sequence"/>
</dbReference>
<sequence length="285" mass="32102">MKFFALLSFIATLATATNEHHLKACQYDMDCNSNSRCHRGNNYALCLPRAVIRRMFVCADKSTFYGDDINMMQSTYQDCMDRCQSNDECNAFTWMPAVDNTRDGECRLKHLMDLTRQATPLDHTMQACRAVNWVLQPMHHLQGSVLAKLADIMSLDLCLDSCINNSQQCVGVNYDMNDRTCVLYKKAIGYSRSNTMVGTVIAAIRHGYRICIANGDIQVGNDTINFVGSFQDCNKCVSNHKMNAFMWMMSGENMGTCHCKNMTLTSKMMVGSSHSNNRSFIVCLA</sequence>
<organism evidence="3 4">
    <name type="scientific">Thraustotheca clavata</name>
    <dbReference type="NCBI Taxonomy" id="74557"/>
    <lineage>
        <taxon>Eukaryota</taxon>
        <taxon>Sar</taxon>
        <taxon>Stramenopiles</taxon>
        <taxon>Oomycota</taxon>
        <taxon>Saprolegniomycetes</taxon>
        <taxon>Saprolegniales</taxon>
        <taxon>Achlyaceae</taxon>
        <taxon>Thraustotheca</taxon>
    </lineage>
</organism>
<name>A0A1V9Y7V8_9STRA</name>
<dbReference type="Pfam" id="PF00024">
    <property type="entry name" value="PAN_1"/>
    <property type="match status" value="1"/>
</dbReference>
<accession>A0A1V9Y7V8</accession>
<evidence type="ECO:0000313" key="3">
    <source>
        <dbReference type="EMBL" id="OQR81774.1"/>
    </source>
</evidence>
<evidence type="ECO:0000256" key="1">
    <source>
        <dbReference type="SAM" id="SignalP"/>
    </source>
</evidence>